<protein>
    <submittedName>
        <fullName evidence="1">Uncharacterized protein</fullName>
    </submittedName>
</protein>
<name>A0A381N5Z9_9ZZZZ</name>
<evidence type="ECO:0000313" key="1">
    <source>
        <dbReference type="EMBL" id="SUZ49068.1"/>
    </source>
</evidence>
<reference evidence="1" key="1">
    <citation type="submission" date="2018-05" db="EMBL/GenBank/DDBJ databases">
        <authorList>
            <person name="Lanie J.A."/>
            <person name="Ng W.-L."/>
            <person name="Kazmierczak K.M."/>
            <person name="Andrzejewski T.M."/>
            <person name="Davidsen T.M."/>
            <person name="Wayne K.J."/>
            <person name="Tettelin H."/>
            <person name="Glass J.I."/>
            <person name="Rusch D."/>
            <person name="Podicherti R."/>
            <person name="Tsui H.-C.T."/>
            <person name="Winkler M.E."/>
        </authorList>
    </citation>
    <scope>NUCLEOTIDE SEQUENCE</scope>
</reference>
<proteinExistence type="predicted"/>
<sequence>MFGGLILSQAYIGVKDFSLLSGTKLTAWTLWLGFDQDFEPW</sequence>
<dbReference type="AlphaFoldDB" id="A0A381N5Z9"/>
<accession>A0A381N5Z9</accession>
<organism evidence="1">
    <name type="scientific">marine metagenome</name>
    <dbReference type="NCBI Taxonomy" id="408172"/>
    <lineage>
        <taxon>unclassified sequences</taxon>
        <taxon>metagenomes</taxon>
        <taxon>ecological metagenomes</taxon>
    </lineage>
</organism>
<gene>
    <name evidence="1" type="ORF">METZ01_LOCUS1922</name>
</gene>
<dbReference type="EMBL" id="UINC01000100">
    <property type="protein sequence ID" value="SUZ49068.1"/>
    <property type="molecule type" value="Genomic_DNA"/>
</dbReference>